<evidence type="ECO:0000313" key="12">
    <source>
        <dbReference type="Proteomes" id="UP000279962"/>
    </source>
</evidence>
<evidence type="ECO:0000256" key="2">
    <source>
        <dbReference type="ARBA" id="ARBA00005811"/>
    </source>
</evidence>
<dbReference type="GO" id="GO:0015031">
    <property type="term" value="P:protein transport"/>
    <property type="evidence" value="ECO:0007669"/>
    <property type="project" value="InterPro"/>
</dbReference>
<dbReference type="AlphaFoldDB" id="A0A3G2T5E0"/>
<accession>A0A3G2T5E0</accession>
<dbReference type="Proteomes" id="UP000279962">
    <property type="component" value="Chromosome"/>
</dbReference>
<organism evidence="11 12">
    <name type="scientific">Acinetobacter wuhouensis</name>
    <dbReference type="NCBI Taxonomy" id="1879050"/>
    <lineage>
        <taxon>Bacteria</taxon>
        <taxon>Pseudomonadati</taxon>
        <taxon>Pseudomonadota</taxon>
        <taxon>Gammaproteobacteria</taxon>
        <taxon>Moraxellales</taxon>
        <taxon>Moraxellaceae</taxon>
        <taxon>Acinetobacter</taxon>
    </lineage>
</organism>
<keyword evidence="9 10" id="KW-0131">Cell cycle</keyword>
<dbReference type="PANTHER" id="PTHR30558:SF7">
    <property type="entry name" value="TOL-PAL SYSTEM PROTEIN TOLR"/>
    <property type="match status" value="1"/>
</dbReference>
<keyword evidence="3 10" id="KW-1003">Cell membrane</keyword>
<name>A0A3G2T5E0_9GAMM</name>
<evidence type="ECO:0000313" key="11">
    <source>
        <dbReference type="EMBL" id="AYO54816.1"/>
    </source>
</evidence>
<dbReference type="GO" id="GO:0022857">
    <property type="term" value="F:transmembrane transporter activity"/>
    <property type="evidence" value="ECO:0007669"/>
    <property type="project" value="InterPro"/>
</dbReference>
<dbReference type="Pfam" id="PF02472">
    <property type="entry name" value="ExbD"/>
    <property type="match status" value="1"/>
</dbReference>
<reference evidence="11 12" key="1">
    <citation type="submission" date="2018-10" db="EMBL/GenBank/DDBJ databases">
        <title>The complete genome of Acinetobacter wuhouensis strain WCHAW010062.</title>
        <authorList>
            <person name="Hu Y."/>
            <person name="Long H."/>
            <person name="Feng Y."/>
            <person name="Zong Z."/>
        </authorList>
    </citation>
    <scope>NUCLEOTIDE SEQUENCE [LARGE SCALE GENOMIC DNA]</scope>
    <source>
        <strain evidence="11 12">WCHAW010062</strain>
    </source>
</reference>
<dbReference type="HAMAP" id="MF_02203">
    <property type="entry name" value="TolR"/>
    <property type="match status" value="1"/>
</dbReference>
<evidence type="ECO:0000256" key="9">
    <source>
        <dbReference type="ARBA" id="ARBA00023306"/>
    </source>
</evidence>
<dbReference type="GO" id="GO:0005886">
    <property type="term" value="C:plasma membrane"/>
    <property type="evidence" value="ECO:0007669"/>
    <property type="project" value="UniProtKB-SubCell"/>
</dbReference>
<comment type="function">
    <text evidence="10">Part of the Tol-Pal system, which plays a role in outer membrane invagination during cell division and is important for maintaining outer membrane integrity.</text>
</comment>
<keyword evidence="6 10" id="KW-0812">Transmembrane</keyword>
<dbReference type="InterPro" id="IPR014168">
    <property type="entry name" value="Tol-Pal_TolR"/>
</dbReference>
<dbReference type="GO" id="GO:0051301">
    <property type="term" value="P:cell division"/>
    <property type="evidence" value="ECO:0007669"/>
    <property type="project" value="UniProtKB-UniRule"/>
</dbReference>
<evidence type="ECO:0000256" key="8">
    <source>
        <dbReference type="ARBA" id="ARBA00023136"/>
    </source>
</evidence>
<keyword evidence="7 10" id="KW-1133">Transmembrane helix</keyword>
<evidence type="ECO:0000256" key="3">
    <source>
        <dbReference type="ARBA" id="ARBA00022475"/>
    </source>
</evidence>
<comment type="subunit">
    <text evidence="10">The Tol-Pal system is composed of five core proteins: the inner membrane proteins TolA, TolQ and TolR, the periplasmic protein TolB and the outer membrane protein Pal. They form a network linking the inner and outer membranes and the peptidoglycan layer.</text>
</comment>
<dbReference type="RefSeq" id="WP_087553963.1">
    <property type="nucleotide sequence ID" value="NZ_CP033133.1"/>
</dbReference>
<keyword evidence="4 10" id="KW-0997">Cell inner membrane</keyword>
<proteinExistence type="inferred from homology"/>
<comment type="subcellular location">
    <subcellularLocation>
        <location evidence="10">Cell inner membrane</location>
        <topology evidence="10">Single-pass membrane protein</topology>
    </subcellularLocation>
    <subcellularLocation>
        <location evidence="1">Cell membrane</location>
        <topology evidence="1">Single-pass membrane protein</topology>
    </subcellularLocation>
</comment>
<dbReference type="EMBL" id="CP033133">
    <property type="protein sequence ID" value="AYO54816.1"/>
    <property type="molecule type" value="Genomic_DNA"/>
</dbReference>
<dbReference type="InterPro" id="IPR003400">
    <property type="entry name" value="ExbD"/>
</dbReference>
<sequence length="151" mass="16682">MAIRRSGSFDRIKKPLKSDMNVVPYIDVMLVLLVIFMVTAPMITTGVKVDLPQANNNPPIQSEDRPTIVTLEADGSIKLEDKTHNNDVLTLDELKTILTENQKQAHANQKQLSVLINGSQSRPYGEVMQLMSALQDAGLNQVGLLTESVKK</sequence>
<evidence type="ECO:0000256" key="4">
    <source>
        <dbReference type="ARBA" id="ARBA00022519"/>
    </source>
</evidence>
<dbReference type="NCBIfam" id="TIGR02801">
    <property type="entry name" value="tolR"/>
    <property type="match status" value="1"/>
</dbReference>
<evidence type="ECO:0000256" key="7">
    <source>
        <dbReference type="ARBA" id="ARBA00022989"/>
    </source>
</evidence>
<keyword evidence="8 10" id="KW-0472">Membrane</keyword>
<evidence type="ECO:0000256" key="6">
    <source>
        <dbReference type="ARBA" id="ARBA00022692"/>
    </source>
</evidence>
<evidence type="ECO:0000256" key="1">
    <source>
        <dbReference type="ARBA" id="ARBA00004162"/>
    </source>
</evidence>
<gene>
    <name evidence="10 11" type="primary">tolR</name>
    <name evidence="11" type="ORF">CDG68_14660</name>
</gene>
<keyword evidence="5 10" id="KW-0132">Cell division</keyword>
<comment type="similarity">
    <text evidence="2 10">Belongs to the ExbD/TolR family.</text>
</comment>
<feature type="transmembrane region" description="Helical" evidence="10">
    <location>
        <begin position="21"/>
        <end position="43"/>
    </location>
</feature>
<protein>
    <recommendedName>
        <fullName evidence="10">Tol-Pal system protein TolR</fullName>
    </recommendedName>
</protein>
<dbReference type="Gene3D" id="3.30.420.270">
    <property type="match status" value="1"/>
</dbReference>
<evidence type="ECO:0000256" key="5">
    <source>
        <dbReference type="ARBA" id="ARBA00022618"/>
    </source>
</evidence>
<dbReference type="PANTHER" id="PTHR30558">
    <property type="entry name" value="EXBD MEMBRANE COMPONENT OF PMF-DRIVEN MACROMOLECULE IMPORT SYSTEM"/>
    <property type="match status" value="1"/>
</dbReference>
<evidence type="ECO:0000256" key="10">
    <source>
        <dbReference type="HAMAP-Rule" id="MF_02203"/>
    </source>
</evidence>